<dbReference type="InterPro" id="IPR000390">
    <property type="entry name" value="Small_drug/metabolite_transptr"/>
</dbReference>
<keyword evidence="8 11" id="KW-0472">Membrane</keyword>
<comment type="subunit">
    <text evidence="2">Forms a complex with MdtI.</text>
</comment>
<keyword evidence="6 9" id="KW-0812">Transmembrane</keyword>
<evidence type="ECO:0000256" key="5">
    <source>
        <dbReference type="ARBA" id="ARBA00022519"/>
    </source>
</evidence>
<comment type="similarity">
    <text evidence="9">Belongs to the drug/metabolite transporter (DMT) superfamily. Small multidrug resistance (SMR) (TC 2.A.7.1) family.</text>
</comment>
<comment type="caution">
    <text evidence="12">The sequence shown here is derived from an EMBL/GenBank/DDBJ whole genome shotgun (WGS) entry which is preliminary data.</text>
</comment>
<comment type="subcellular location">
    <subcellularLocation>
        <location evidence="1">Cell inner membrane</location>
        <topology evidence="1">Multi-pass membrane protein</topology>
    </subcellularLocation>
    <subcellularLocation>
        <location evidence="9">Cell membrane</location>
        <topology evidence="9">Multi-pass membrane protein</topology>
    </subcellularLocation>
</comment>
<evidence type="ECO:0000256" key="2">
    <source>
        <dbReference type="ARBA" id="ARBA00011358"/>
    </source>
</evidence>
<keyword evidence="7 11" id="KW-1133">Transmembrane helix</keyword>
<keyword evidence="5" id="KW-0997">Cell inner membrane</keyword>
<keyword evidence="13" id="KW-1185">Reference proteome</keyword>
<feature type="transmembrane region" description="Helical" evidence="11">
    <location>
        <begin position="86"/>
        <end position="103"/>
    </location>
</feature>
<gene>
    <name evidence="12" type="primary">mdtJ</name>
    <name evidence="12" type="ORF">Dcae01_01595</name>
</gene>
<evidence type="ECO:0000313" key="12">
    <source>
        <dbReference type="EMBL" id="GAA5440085.1"/>
    </source>
</evidence>
<evidence type="ECO:0000256" key="4">
    <source>
        <dbReference type="ARBA" id="ARBA00022475"/>
    </source>
</evidence>
<evidence type="ECO:0000256" key="1">
    <source>
        <dbReference type="ARBA" id="ARBA00004429"/>
    </source>
</evidence>
<dbReference type="EMBL" id="BAABQU010000016">
    <property type="protein sequence ID" value="GAA5440085.1"/>
    <property type="molecule type" value="Genomic_DNA"/>
</dbReference>
<dbReference type="Pfam" id="PF00893">
    <property type="entry name" value="Multi_Drug_Res"/>
    <property type="match status" value="1"/>
</dbReference>
<sequence>MRAWTALLCAIALEVTGTLSLKVFTSAAAGPGLELILTYALLAASYVLLSRAFRQIPVAVAFAVWEAAGLILITGLGALILGEHLTPTQLGALIALSLGAALLHHGTRHAPRPATPPPGVTDQPRALPGIRQEPA</sequence>
<proteinExistence type="inferred from homology"/>
<feature type="transmembrane region" description="Helical" evidence="11">
    <location>
        <begin position="56"/>
        <end position="80"/>
    </location>
</feature>
<reference evidence="12 13" key="1">
    <citation type="submission" date="2024-02" db="EMBL/GenBank/DDBJ databases">
        <title>Deinococcus caeni NBRC 101312.</title>
        <authorList>
            <person name="Ichikawa N."/>
            <person name="Katano-Makiyama Y."/>
            <person name="Hidaka K."/>
        </authorList>
    </citation>
    <scope>NUCLEOTIDE SEQUENCE [LARGE SCALE GENOMIC DNA]</scope>
    <source>
        <strain evidence="12 13">NBRC 101312</strain>
    </source>
</reference>
<evidence type="ECO:0000256" key="7">
    <source>
        <dbReference type="ARBA" id="ARBA00022989"/>
    </source>
</evidence>
<dbReference type="PANTHER" id="PTHR30561:SF2">
    <property type="entry name" value="SPERMIDINE EXPORT PROTEIN MDTJ"/>
    <property type="match status" value="1"/>
</dbReference>
<accession>A0ABP9UEB8</accession>
<dbReference type="PANTHER" id="PTHR30561">
    <property type="entry name" value="SMR FAMILY PROTON-DEPENDENT DRUG EFFLUX TRANSPORTER SUGE"/>
    <property type="match status" value="1"/>
</dbReference>
<feature type="region of interest" description="Disordered" evidence="10">
    <location>
        <begin position="107"/>
        <end position="135"/>
    </location>
</feature>
<evidence type="ECO:0000256" key="10">
    <source>
        <dbReference type="SAM" id="MobiDB-lite"/>
    </source>
</evidence>
<keyword evidence="4" id="KW-1003">Cell membrane</keyword>
<evidence type="ECO:0000256" key="6">
    <source>
        <dbReference type="ARBA" id="ARBA00022692"/>
    </source>
</evidence>
<feature type="transmembrane region" description="Helical" evidence="11">
    <location>
        <begin position="30"/>
        <end position="49"/>
    </location>
</feature>
<dbReference type="InterPro" id="IPR045324">
    <property type="entry name" value="Small_multidrug_res"/>
</dbReference>
<evidence type="ECO:0000256" key="11">
    <source>
        <dbReference type="SAM" id="Phobius"/>
    </source>
</evidence>
<organism evidence="12 13">
    <name type="scientific">Deinococcus caeni</name>
    <dbReference type="NCBI Taxonomy" id="569127"/>
    <lineage>
        <taxon>Bacteria</taxon>
        <taxon>Thermotogati</taxon>
        <taxon>Deinococcota</taxon>
        <taxon>Deinococci</taxon>
        <taxon>Deinococcales</taxon>
        <taxon>Deinococcaceae</taxon>
        <taxon>Deinococcus</taxon>
    </lineage>
</organism>
<dbReference type="RefSeq" id="WP_345444238.1">
    <property type="nucleotide sequence ID" value="NZ_BAABQU010000016.1"/>
</dbReference>
<dbReference type="InterPro" id="IPR037185">
    <property type="entry name" value="EmrE-like"/>
</dbReference>
<evidence type="ECO:0000256" key="3">
    <source>
        <dbReference type="ARBA" id="ARBA00021112"/>
    </source>
</evidence>
<evidence type="ECO:0000313" key="13">
    <source>
        <dbReference type="Proteomes" id="UP001423409"/>
    </source>
</evidence>
<name>A0ABP9UEB8_9DEIO</name>
<dbReference type="SUPFAM" id="SSF103481">
    <property type="entry name" value="Multidrug resistance efflux transporter EmrE"/>
    <property type="match status" value="1"/>
</dbReference>
<evidence type="ECO:0000256" key="9">
    <source>
        <dbReference type="RuleBase" id="RU003942"/>
    </source>
</evidence>
<evidence type="ECO:0000256" key="8">
    <source>
        <dbReference type="ARBA" id="ARBA00023136"/>
    </source>
</evidence>
<protein>
    <recommendedName>
        <fullName evidence="3">Spermidine export protein MdtJ</fullName>
    </recommendedName>
</protein>
<dbReference type="Gene3D" id="1.10.3730.20">
    <property type="match status" value="1"/>
</dbReference>
<dbReference type="Proteomes" id="UP001423409">
    <property type="component" value="Unassembled WGS sequence"/>
</dbReference>